<accession>A0A7H1N3L2</accession>
<dbReference type="PROSITE" id="PS51677">
    <property type="entry name" value="NODB"/>
    <property type="match status" value="1"/>
</dbReference>
<feature type="region of interest" description="Disordered" evidence="5">
    <location>
        <begin position="139"/>
        <end position="162"/>
    </location>
</feature>
<dbReference type="GO" id="GO:0005975">
    <property type="term" value="P:carbohydrate metabolic process"/>
    <property type="evidence" value="ECO:0007669"/>
    <property type="project" value="InterPro"/>
</dbReference>
<dbReference type="Pfam" id="PF01522">
    <property type="entry name" value="Polysacc_deac_1"/>
    <property type="match status" value="1"/>
</dbReference>
<keyword evidence="8" id="KW-1185">Reference proteome</keyword>
<proteinExistence type="inferred from homology"/>
<organism evidence="7 8">
    <name type="scientific">Defluviicoccus vanus</name>
    <dbReference type="NCBI Taxonomy" id="111831"/>
    <lineage>
        <taxon>Bacteria</taxon>
        <taxon>Pseudomonadati</taxon>
        <taxon>Pseudomonadota</taxon>
        <taxon>Alphaproteobacteria</taxon>
        <taxon>Rhodospirillales</taxon>
        <taxon>Rhodospirillaceae</taxon>
        <taxon>Defluviicoccus</taxon>
    </lineage>
</organism>
<dbReference type="InterPro" id="IPR002509">
    <property type="entry name" value="NODB_dom"/>
</dbReference>
<dbReference type="RefSeq" id="WP_190260780.1">
    <property type="nucleotide sequence ID" value="NZ_CP053923.1"/>
</dbReference>
<feature type="region of interest" description="Disordered" evidence="5">
    <location>
        <begin position="1"/>
        <end position="43"/>
    </location>
</feature>
<reference evidence="7 8" key="1">
    <citation type="submission" date="2020-05" db="EMBL/GenBank/DDBJ databases">
        <title>Complete closed genome sequence of Defluviicoccus vanus.</title>
        <authorList>
            <person name="Bessarab I."/>
            <person name="Arumugam K."/>
            <person name="Maszenan A.M."/>
            <person name="Seviour R.J."/>
            <person name="Williams R.B."/>
        </authorList>
    </citation>
    <scope>NUCLEOTIDE SEQUENCE [LARGE SCALE GENOMIC DNA]</scope>
    <source>
        <strain evidence="7 8">Ben 114</strain>
    </source>
</reference>
<dbReference type="PANTHER" id="PTHR10587:SF134">
    <property type="entry name" value="SECRETED PROTEIN"/>
    <property type="match status" value="1"/>
</dbReference>
<evidence type="ECO:0000313" key="7">
    <source>
        <dbReference type="EMBL" id="QNT70298.1"/>
    </source>
</evidence>
<evidence type="ECO:0000256" key="3">
    <source>
        <dbReference type="ARBA" id="ARBA00020071"/>
    </source>
</evidence>
<comment type="similarity">
    <text evidence="2">Belongs to the polysaccharide deacetylase family.</text>
</comment>
<dbReference type="SUPFAM" id="SSF88713">
    <property type="entry name" value="Glycoside hydrolase/deacetylase"/>
    <property type="match status" value="1"/>
</dbReference>
<evidence type="ECO:0000256" key="4">
    <source>
        <dbReference type="ARBA" id="ARBA00032976"/>
    </source>
</evidence>
<dbReference type="EMBL" id="CP053923">
    <property type="protein sequence ID" value="QNT70298.1"/>
    <property type="molecule type" value="Genomic_DNA"/>
</dbReference>
<dbReference type="Gene3D" id="3.20.20.370">
    <property type="entry name" value="Glycoside hydrolase/deacetylase"/>
    <property type="match status" value="1"/>
</dbReference>
<dbReference type="GO" id="GO:0016810">
    <property type="term" value="F:hydrolase activity, acting on carbon-nitrogen (but not peptide) bonds"/>
    <property type="evidence" value="ECO:0007669"/>
    <property type="project" value="InterPro"/>
</dbReference>
<evidence type="ECO:0000256" key="1">
    <source>
        <dbReference type="ARBA" id="ARBA00003236"/>
    </source>
</evidence>
<evidence type="ECO:0000256" key="5">
    <source>
        <dbReference type="SAM" id="MobiDB-lite"/>
    </source>
</evidence>
<evidence type="ECO:0000256" key="2">
    <source>
        <dbReference type="ARBA" id="ARBA00010973"/>
    </source>
</evidence>
<name>A0A7H1N3L2_9PROT</name>
<feature type="domain" description="NodB homology" evidence="6">
    <location>
        <begin position="174"/>
        <end position="379"/>
    </location>
</feature>
<dbReference type="KEGG" id="dvn:HQ394_14370"/>
<dbReference type="Proteomes" id="UP000516369">
    <property type="component" value="Chromosome"/>
</dbReference>
<evidence type="ECO:0000313" key="8">
    <source>
        <dbReference type="Proteomes" id="UP000516369"/>
    </source>
</evidence>
<dbReference type="PANTHER" id="PTHR10587">
    <property type="entry name" value="GLYCOSYL TRANSFERASE-RELATED"/>
    <property type="match status" value="1"/>
</dbReference>
<evidence type="ECO:0000259" key="6">
    <source>
        <dbReference type="PROSITE" id="PS51677"/>
    </source>
</evidence>
<comment type="function">
    <text evidence="1">Is involved in generating a small heat-stable compound (Nod), an acylated oligomer of N-acetylglucosamine, that stimulates mitosis in various plant protoplasts.</text>
</comment>
<gene>
    <name evidence="7" type="ORF">HQ394_14370</name>
</gene>
<dbReference type="InterPro" id="IPR011330">
    <property type="entry name" value="Glyco_hydro/deAcase_b/a-brl"/>
</dbReference>
<dbReference type="InterPro" id="IPR050248">
    <property type="entry name" value="Polysacc_deacetylase_ArnD"/>
</dbReference>
<feature type="compositionally biased region" description="Basic and acidic residues" evidence="5">
    <location>
        <begin position="139"/>
        <end position="148"/>
    </location>
</feature>
<sequence>MRKRDQSPFGKRGSSAAKRPGSSRVSGNQARGKPGKGGSGPLLTRRRLIGGLAAGVVIALAVRTGQLPHHAAKSRPRAVPRAVAKEPEAEVAVPAAEPQGNADRRAKSFGSAAVLTALWTTDELRSQPNEARIVRLRPADHTPPDRASLRQPLPPLSPPFTGSIRRVKTENDEKLVALTFDLCERADDVAGYEGGIVDILREGRVPATFYAGGKWLRSHAERALQLIADPLFEVGNHGWTHGNMRVLEGEAAEQQVVWTMAEYEILRERLAARAEAKGVDAEEIARIPLSTRTFRFPYGTCSEATLAMVGRLGLPAIQWDVISGDAVKGQSPETVRRSVLDQVKPGSIVVFHGNGRGSGTVAALPAIVRELAHRGYRFVNVSYLLGAGQPVAYGECYELRPGDNQRYDRLFGAGTG</sequence>
<protein>
    <recommendedName>
        <fullName evidence="3">Chitooligosaccharide deacetylase</fullName>
    </recommendedName>
    <alternativeName>
        <fullName evidence="4">Nodulation protein B</fullName>
    </alternativeName>
</protein>
<dbReference type="AlphaFoldDB" id="A0A7H1N3L2"/>